<dbReference type="InterPro" id="IPR013766">
    <property type="entry name" value="Thioredoxin_domain"/>
</dbReference>
<reference evidence="2 3" key="1">
    <citation type="submission" date="2020-08" db="EMBL/GenBank/DDBJ databases">
        <title>Sequencing the genomes of 1000 actinobacteria strains.</title>
        <authorList>
            <person name="Klenk H.-P."/>
        </authorList>
    </citation>
    <scope>NUCLEOTIDE SEQUENCE [LARGE SCALE GENOMIC DNA]</scope>
    <source>
        <strain evidence="2 3">DSM 27099</strain>
    </source>
</reference>
<dbReference type="InterPro" id="IPR036249">
    <property type="entry name" value="Thioredoxin-like_sf"/>
</dbReference>
<evidence type="ECO:0000259" key="1">
    <source>
        <dbReference type="Pfam" id="PF00085"/>
    </source>
</evidence>
<dbReference type="RefSeq" id="WP_165138796.1">
    <property type="nucleotide sequence ID" value="NZ_CP049255.1"/>
</dbReference>
<evidence type="ECO:0000313" key="2">
    <source>
        <dbReference type="EMBL" id="MBB2976054.1"/>
    </source>
</evidence>
<dbReference type="EMBL" id="JACHWQ010000004">
    <property type="protein sequence ID" value="MBB2976054.1"/>
    <property type="molecule type" value="Genomic_DNA"/>
</dbReference>
<dbReference type="Proteomes" id="UP000529310">
    <property type="component" value="Unassembled WGS sequence"/>
</dbReference>
<dbReference type="SUPFAM" id="SSF52833">
    <property type="entry name" value="Thioredoxin-like"/>
    <property type="match status" value="1"/>
</dbReference>
<dbReference type="Pfam" id="PF00085">
    <property type="entry name" value="Thioredoxin"/>
    <property type="match status" value="1"/>
</dbReference>
<dbReference type="CDD" id="cd02947">
    <property type="entry name" value="TRX_family"/>
    <property type="match status" value="1"/>
</dbReference>
<feature type="domain" description="Thioredoxin" evidence="1">
    <location>
        <begin position="53"/>
        <end position="124"/>
    </location>
</feature>
<comment type="caution">
    <text evidence="2">The sequence shown here is derived from an EMBL/GenBank/DDBJ whole genome shotgun (WGS) entry which is preliminary data.</text>
</comment>
<dbReference type="AlphaFoldDB" id="A0A7W4V3W5"/>
<gene>
    <name evidence="2" type="ORF">FHX49_001624</name>
</gene>
<dbReference type="Gene3D" id="3.40.30.10">
    <property type="entry name" value="Glutaredoxin"/>
    <property type="match status" value="1"/>
</dbReference>
<protein>
    <submittedName>
        <fullName evidence="2">Thiol-disulfide isomerase/thioredoxin</fullName>
    </submittedName>
</protein>
<evidence type="ECO:0000313" key="3">
    <source>
        <dbReference type="Proteomes" id="UP000529310"/>
    </source>
</evidence>
<keyword evidence="2" id="KW-0413">Isomerase</keyword>
<proteinExistence type="predicted"/>
<name>A0A7W4V3W5_9MICO</name>
<sequence>MDLLVALVVISALLATTLGTGAIIYLRRRARNPHSSLTVVDPSRLGAGPLGESATLLQFSTQTCGRCPGVHRTLSQMAGDTIGVNYLDIDVTERPDIAQHFHVVQTPTTLILDSKGAIRTRFGGVPSRHVVALELAQLTER</sequence>
<organism evidence="2 3">
    <name type="scientific">Microbacterium endophyticum</name>
    <dbReference type="NCBI Taxonomy" id="1526412"/>
    <lineage>
        <taxon>Bacteria</taxon>
        <taxon>Bacillati</taxon>
        <taxon>Actinomycetota</taxon>
        <taxon>Actinomycetes</taxon>
        <taxon>Micrococcales</taxon>
        <taxon>Microbacteriaceae</taxon>
        <taxon>Microbacterium</taxon>
    </lineage>
</organism>
<dbReference type="GO" id="GO:0016853">
    <property type="term" value="F:isomerase activity"/>
    <property type="evidence" value="ECO:0007669"/>
    <property type="project" value="UniProtKB-KW"/>
</dbReference>
<accession>A0A7W4V3W5</accession>
<keyword evidence="3" id="KW-1185">Reference proteome</keyword>